<organism evidence="9 10">
    <name type="scientific">Salinibacillus aidingensis</name>
    <dbReference type="NCBI Taxonomy" id="237684"/>
    <lineage>
        <taxon>Bacteria</taxon>
        <taxon>Bacillati</taxon>
        <taxon>Bacillota</taxon>
        <taxon>Bacilli</taxon>
        <taxon>Bacillales</taxon>
        <taxon>Bacillaceae</taxon>
        <taxon>Salinibacillus</taxon>
    </lineage>
</organism>
<comment type="subcellular location">
    <subcellularLocation>
        <location evidence="1">Cell membrane</location>
        <topology evidence="1">Single-pass membrane protein</topology>
    </subcellularLocation>
</comment>
<evidence type="ECO:0000313" key="9">
    <source>
        <dbReference type="EMBL" id="GAA0490332.1"/>
    </source>
</evidence>
<evidence type="ECO:0000256" key="4">
    <source>
        <dbReference type="ARBA" id="ARBA00022989"/>
    </source>
</evidence>
<keyword evidence="4 7" id="KW-1133">Transmembrane helix</keyword>
<evidence type="ECO:0000256" key="3">
    <source>
        <dbReference type="ARBA" id="ARBA00022692"/>
    </source>
</evidence>
<dbReference type="Pfam" id="PF23750">
    <property type="entry name" value="RsgI_M"/>
    <property type="match status" value="1"/>
</dbReference>
<evidence type="ECO:0000256" key="5">
    <source>
        <dbReference type="ARBA" id="ARBA00023136"/>
    </source>
</evidence>
<evidence type="ECO:0000259" key="8">
    <source>
        <dbReference type="PROSITE" id="PS51849"/>
    </source>
</evidence>
<sequence length="383" mass="44096">MKKGLIVQRKRRHVIVMGADGSFHKTRTKEHYEIGEEIEFNDRSIPFLDSIQALVNIRRVSAAAIILLLIFVPVMMMNQPQEAYAYVNVDINPSIELSVNEDLEVTDLTPINQEARQVLDQLKGWKGQSVELVTHMIINQTRTMGYLSTNHDIFIGISYLKDHKKENRDISAMIRSYVSDQKDDEVTLNTFEVPEQIHQKAQKEEVSMNELYAQEIAKKQSETSNTSDSENEQSDPMESANTSDHEENKRDDQQNNRESQSNKVHQKLIERFIEEKDFIPPGLKKKMDDESTDKGTDKESRASDSENHKEKDSDSKPKDHGEIDSEENEDFIPPGLRKNDKKVPPGHQKNPPGLEKKEEKNHRGPPHQHNNEEDQEWTPPGLR</sequence>
<evidence type="ECO:0000313" key="10">
    <source>
        <dbReference type="Proteomes" id="UP001500880"/>
    </source>
</evidence>
<keyword evidence="2" id="KW-1003">Cell membrane</keyword>
<keyword evidence="10" id="KW-1185">Reference proteome</keyword>
<evidence type="ECO:0000256" key="1">
    <source>
        <dbReference type="ARBA" id="ARBA00004162"/>
    </source>
</evidence>
<accession>A0ABN1B5B9</accession>
<evidence type="ECO:0000256" key="6">
    <source>
        <dbReference type="SAM" id="MobiDB-lite"/>
    </source>
</evidence>
<comment type="caution">
    <text evidence="9">The sequence shown here is derived from an EMBL/GenBank/DDBJ whole genome shotgun (WGS) entry which is preliminary data.</text>
</comment>
<proteinExistence type="predicted"/>
<dbReference type="InterPro" id="IPR055431">
    <property type="entry name" value="RsgI_M"/>
</dbReference>
<feature type="region of interest" description="Disordered" evidence="6">
    <location>
        <begin position="218"/>
        <end position="383"/>
    </location>
</feature>
<dbReference type="Pfam" id="PF12791">
    <property type="entry name" value="RsgI_N"/>
    <property type="match status" value="1"/>
</dbReference>
<feature type="compositionally biased region" description="Basic and acidic residues" evidence="6">
    <location>
        <begin position="267"/>
        <end position="278"/>
    </location>
</feature>
<dbReference type="EMBL" id="BAAADO010000003">
    <property type="protein sequence ID" value="GAA0490332.1"/>
    <property type="molecule type" value="Genomic_DNA"/>
</dbReference>
<reference evidence="9 10" key="1">
    <citation type="journal article" date="2019" name="Int. J. Syst. Evol. Microbiol.">
        <title>The Global Catalogue of Microorganisms (GCM) 10K type strain sequencing project: providing services to taxonomists for standard genome sequencing and annotation.</title>
        <authorList>
            <consortium name="The Broad Institute Genomics Platform"/>
            <consortium name="The Broad Institute Genome Sequencing Center for Infectious Disease"/>
            <person name="Wu L."/>
            <person name="Ma J."/>
        </authorList>
    </citation>
    <scope>NUCLEOTIDE SEQUENCE [LARGE SCALE GENOMIC DNA]</scope>
    <source>
        <strain evidence="9 10">JCM 12389</strain>
    </source>
</reference>
<feature type="compositionally biased region" description="Basic and acidic residues" evidence="6">
    <location>
        <begin position="243"/>
        <end position="255"/>
    </location>
</feature>
<keyword evidence="5 7" id="KW-0472">Membrane</keyword>
<feature type="compositionally biased region" description="Basic and acidic residues" evidence="6">
    <location>
        <begin position="285"/>
        <end position="323"/>
    </location>
</feature>
<dbReference type="InterPro" id="IPR024449">
    <property type="entry name" value="Anti-sigma_RsgI_N"/>
</dbReference>
<evidence type="ECO:0000256" key="7">
    <source>
        <dbReference type="SAM" id="Phobius"/>
    </source>
</evidence>
<protein>
    <submittedName>
        <fullName evidence="9">Anti-sigma-I factor RsgI</fullName>
    </submittedName>
</protein>
<dbReference type="Proteomes" id="UP001500880">
    <property type="component" value="Unassembled WGS sequence"/>
</dbReference>
<keyword evidence="3 7" id="KW-0812">Transmembrane</keyword>
<gene>
    <name evidence="9" type="primary">rsgI</name>
    <name evidence="9" type="ORF">GCM10008986_15370</name>
</gene>
<dbReference type="PROSITE" id="PS51849">
    <property type="entry name" value="RSGI_N"/>
    <property type="match status" value="1"/>
</dbReference>
<name>A0ABN1B5B9_9BACI</name>
<dbReference type="RefSeq" id="WP_343839471.1">
    <property type="nucleotide sequence ID" value="NZ_BAAADO010000003.1"/>
</dbReference>
<evidence type="ECO:0000256" key="2">
    <source>
        <dbReference type="ARBA" id="ARBA00022475"/>
    </source>
</evidence>
<feature type="domain" description="RsgI N-terminal anti-sigma" evidence="8">
    <location>
        <begin position="2"/>
        <end position="49"/>
    </location>
</feature>
<feature type="transmembrane region" description="Helical" evidence="7">
    <location>
        <begin position="60"/>
        <end position="77"/>
    </location>
</feature>